<proteinExistence type="predicted"/>
<dbReference type="AlphaFoldDB" id="A0A7W8Z4N1"/>
<evidence type="ECO:0000259" key="1">
    <source>
        <dbReference type="Pfam" id="PF04149"/>
    </source>
</evidence>
<protein>
    <recommendedName>
        <fullName evidence="1">DUF397 domain-containing protein</fullName>
    </recommendedName>
</protein>
<dbReference type="EMBL" id="JACHBR010000001">
    <property type="protein sequence ID" value="MBB5627335.1"/>
    <property type="molecule type" value="Genomic_DNA"/>
</dbReference>
<feature type="domain" description="DUF397" evidence="1">
    <location>
        <begin position="7"/>
        <end position="60"/>
    </location>
</feature>
<keyword evidence="3" id="KW-1185">Reference proteome</keyword>
<gene>
    <name evidence="2" type="ORF">BJ981_003034</name>
</gene>
<dbReference type="InterPro" id="IPR007278">
    <property type="entry name" value="DUF397"/>
</dbReference>
<accession>A0A7W8Z4N1</accession>
<organism evidence="2 3">
    <name type="scientific">Sphaerisporangium krabiense</name>
    <dbReference type="NCBI Taxonomy" id="763782"/>
    <lineage>
        <taxon>Bacteria</taxon>
        <taxon>Bacillati</taxon>
        <taxon>Actinomycetota</taxon>
        <taxon>Actinomycetes</taxon>
        <taxon>Streptosporangiales</taxon>
        <taxon>Streptosporangiaceae</taxon>
        <taxon>Sphaerisporangium</taxon>
    </lineage>
</organism>
<evidence type="ECO:0000313" key="2">
    <source>
        <dbReference type="EMBL" id="MBB5627335.1"/>
    </source>
</evidence>
<reference evidence="2 3" key="1">
    <citation type="submission" date="2020-08" db="EMBL/GenBank/DDBJ databases">
        <title>Sequencing the genomes of 1000 actinobacteria strains.</title>
        <authorList>
            <person name="Klenk H.-P."/>
        </authorList>
    </citation>
    <scope>NUCLEOTIDE SEQUENCE [LARGE SCALE GENOMIC DNA]</scope>
    <source>
        <strain evidence="2 3">DSM 45790</strain>
    </source>
</reference>
<evidence type="ECO:0000313" key="3">
    <source>
        <dbReference type="Proteomes" id="UP000588112"/>
    </source>
</evidence>
<name>A0A7W8Z4N1_9ACTN</name>
<dbReference type="Pfam" id="PF04149">
    <property type="entry name" value="DUF397"/>
    <property type="match status" value="1"/>
</dbReference>
<dbReference type="Proteomes" id="UP000588112">
    <property type="component" value="Unassembled WGS sequence"/>
</dbReference>
<dbReference type="RefSeq" id="WP_184611911.1">
    <property type="nucleotide sequence ID" value="NZ_BOOS01000036.1"/>
</dbReference>
<sequence>MDRSAPLTWRKSIRSTSNDNCVEVAILPDRGRAIRDSKKPGAAFLRSSGEAWQHFIRGLKTDGFR</sequence>
<comment type="caution">
    <text evidence="2">The sequence shown here is derived from an EMBL/GenBank/DDBJ whole genome shotgun (WGS) entry which is preliminary data.</text>
</comment>